<name>A0A0D6JVT3_9EURY</name>
<evidence type="ECO:0008006" key="3">
    <source>
        <dbReference type="Google" id="ProtNLM"/>
    </source>
</evidence>
<accession>A0A0D6JVT3</accession>
<dbReference type="SUPFAM" id="SSF57783">
    <property type="entry name" value="Zinc beta-ribbon"/>
    <property type="match status" value="1"/>
</dbReference>
<evidence type="ECO:0000313" key="1">
    <source>
        <dbReference type="EMBL" id="CQR52550.1"/>
    </source>
</evidence>
<keyword evidence="2" id="KW-1185">Reference proteome</keyword>
<evidence type="ECO:0000313" key="2">
    <source>
        <dbReference type="Proteomes" id="UP000198902"/>
    </source>
</evidence>
<dbReference type="Gene3D" id="2.20.25.10">
    <property type="match status" value="1"/>
</dbReference>
<dbReference type="EMBL" id="CSTE01000004">
    <property type="protein sequence ID" value="CQR52550.1"/>
    <property type="molecule type" value="Genomic_DNA"/>
</dbReference>
<protein>
    <recommendedName>
        <fullName evidence="3">TFIIB-type domain-containing protein</fullName>
    </recommendedName>
</protein>
<reference evidence="2" key="1">
    <citation type="submission" date="2015-03" db="EMBL/GenBank/DDBJ databases">
        <authorList>
            <person name="Urmite Genomes"/>
        </authorList>
    </citation>
    <scope>NUCLEOTIDE SEQUENCE [LARGE SCALE GENOMIC DNA]</scope>
    <source>
        <strain evidence="2">Arc-Hr</strain>
    </source>
</reference>
<sequence length="35" mass="4031">MRCPNCDETLVAVETYHDSEFVCRTCGYYLPRGSD</sequence>
<gene>
    <name evidence="1" type="ORF">BN996_03194</name>
</gene>
<dbReference type="Proteomes" id="UP000198902">
    <property type="component" value="Unassembled WGS sequence"/>
</dbReference>
<organism evidence="1 2">
    <name type="scientific">Haloferax massiliensis</name>
    <dbReference type="NCBI Taxonomy" id="1476858"/>
    <lineage>
        <taxon>Archaea</taxon>
        <taxon>Methanobacteriati</taxon>
        <taxon>Methanobacteriota</taxon>
        <taxon>Stenosarchaea group</taxon>
        <taxon>Halobacteria</taxon>
        <taxon>Halobacteriales</taxon>
        <taxon>Haloferacaceae</taxon>
        <taxon>Haloferax</taxon>
    </lineage>
</organism>
<dbReference type="AlphaFoldDB" id="A0A0D6JVT3"/>
<proteinExistence type="predicted"/>